<accession>A0AA43QM41</accession>
<dbReference type="EMBL" id="JAPUFD010000008">
    <property type="protein sequence ID" value="MDI1488991.1"/>
    <property type="molecule type" value="Genomic_DNA"/>
</dbReference>
<protein>
    <recommendedName>
        <fullName evidence="4">Fungal N-terminal domain-containing protein</fullName>
    </recommendedName>
</protein>
<proteinExistence type="predicted"/>
<gene>
    <name evidence="2" type="ORF">OHK93_008268</name>
</gene>
<evidence type="ECO:0000256" key="1">
    <source>
        <dbReference type="SAM" id="MobiDB-lite"/>
    </source>
</evidence>
<feature type="compositionally biased region" description="Acidic residues" evidence="1">
    <location>
        <begin position="267"/>
        <end position="276"/>
    </location>
</feature>
<sequence>MSMLNWGVGDVLALTKLAWDLYHGCYLVAREAPDDFRQLVNELCSLQGVLRTLRDDINSDKSFFQRIGENRKETLERCLQSCFHTLSKLQKLTMKYRELGLNEGIQFWRRVKYSTKQGEIKALKSQIMAHTSSLARIEDSMMKALERQEVPGADGTKQEQEDEDQMDELAPLRKTRTASTARAETPDADGLDLQGLSRAFTGSTLVGTTSAATPPAIDEDDPEDGPSVPRKKGAPAMGRMRKGSNLSMPKALSPSQLGSPGKSAAIDDSENDDDDNLQSYYDAQRRPGKRLVSNASESVPKPSAHGLGSKDPEIQEVVAEAMKELIKIRHKEQSAKPLRVVRQHPQHQPDEALRTRFAQLAEDELKIRRLNARDWLRVATWWLLKARYNKRLDDDPRRYTSRASFSVSSEGATAVNQAYVDLLKASWILYNVILHDDNVSSLMTHENRKLFHNLSDGISEDLNEFQPVDAPDKSALLEQNSNIWEFLQPEEETYEGDEMFPGLENGRWITVEQEDAGTEDEKVLFRTFVNAAIGRKSHRMRSKGAPYMLLLSIKEGESEPKVTLCNQSGTLGLTRDFTYEDLQDKEVPTSPLSGANLHPREAIPLNFGTMNITVAFTNEEDLDNFMYIPRAYFEAVKRRLPRQLKSATETLLFSRSVEVFELLKADTMKEMSPRQRYRSCDLRILETTCREGWRTTRRLVVSSSAGEQKPWCSELFLPLSRVQIRSDTDIARKAEIKWSDCSHEKGTQTDGSYNRIYSYVYDDHNPNIALSLLFRNAQDADDFGRTVLHLANQPIYTWTGNSEAYSVYMVSDSEPNQKKYKALMLTRTRHDWKYSDLFYLYRDIDFVYDRAARRVKLPQLAYTDYISSHVDKLYTPPLDAPPKFSHCDKKIGHTIIDFTDESVAAAFMSSLTGDFTLIFSRRADYITTKPPPKHPFGSMKSNKGAAEVQLWLKGNSVRLISRWDDKVEDKWLSMAVPRHALDHKRDSNRATFPKLQYDRGRKIDMANLVARDSKERKEDGGKKVGPVTIAFETVRGEFLMIVMFGDMD</sequence>
<evidence type="ECO:0008006" key="4">
    <source>
        <dbReference type="Google" id="ProtNLM"/>
    </source>
</evidence>
<dbReference type="Proteomes" id="UP001161017">
    <property type="component" value="Unassembled WGS sequence"/>
</dbReference>
<dbReference type="AlphaFoldDB" id="A0AA43QM41"/>
<feature type="region of interest" description="Disordered" evidence="1">
    <location>
        <begin position="149"/>
        <end position="313"/>
    </location>
</feature>
<keyword evidence="3" id="KW-1185">Reference proteome</keyword>
<feature type="compositionally biased region" description="Polar residues" evidence="1">
    <location>
        <begin position="200"/>
        <end position="212"/>
    </location>
</feature>
<comment type="caution">
    <text evidence="2">The sequence shown here is derived from an EMBL/GenBank/DDBJ whole genome shotgun (WGS) entry which is preliminary data.</text>
</comment>
<organism evidence="2 3">
    <name type="scientific">Ramalina farinacea</name>
    <dbReference type="NCBI Taxonomy" id="258253"/>
    <lineage>
        <taxon>Eukaryota</taxon>
        <taxon>Fungi</taxon>
        <taxon>Dikarya</taxon>
        <taxon>Ascomycota</taxon>
        <taxon>Pezizomycotina</taxon>
        <taxon>Lecanoromycetes</taxon>
        <taxon>OSLEUM clade</taxon>
        <taxon>Lecanoromycetidae</taxon>
        <taxon>Lecanorales</taxon>
        <taxon>Lecanorineae</taxon>
        <taxon>Ramalinaceae</taxon>
        <taxon>Ramalina</taxon>
    </lineage>
</organism>
<name>A0AA43QM41_9LECA</name>
<evidence type="ECO:0000313" key="2">
    <source>
        <dbReference type="EMBL" id="MDI1488991.1"/>
    </source>
</evidence>
<evidence type="ECO:0000313" key="3">
    <source>
        <dbReference type="Proteomes" id="UP001161017"/>
    </source>
</evidence>
<reference evidence="2" key="1">
    <citation type="journal article" date="2023" name="Genome Biol. Evol.">
        <title>First Whole Genome Sequence and Flow Cytometry Genome Size Data for the Lichen-Forming Fungus Ramalina farinacea (Ascomycota).</title>
        <authorList>
            <person name="Llewellyn T."/>
            <person name="Mian S."/>
            <person name="Hill R."/>
            <person name="Leitch I.J."/>
            <person name="Gaya E."/>
        </authorList>
    </citation>
    <scope>NUCLEOTIDE SEQUENCE</scope>
    <source>
        <strain evidence="2">LIQ254RAFAR</strain>
    </source>
</reference>